<proteinExistence type="predicted"/>
<organism evidence="1 2">
    <name type="scientific">Aspergillus bertholletiae</name>
    <dbReference type="NCBI Taxonomy" id="1226010"/>
    <lineage>
        <taxon>Eukaryota</taxon>
        <taxon>Fungi</taxon>
        <taxon>Dikarya</taxon>
        <taxon>Ascomycota</taxon>
        <taxon>Pezizomycotina</taxon>
        <taxon>Eurotiomycetes</taxon>
        <taxon>Eurotiomycetidae</taxon>
        <taxon>Eurotiales</taxon>
        <taxon>Aspergillaceae</taxon>
        <taxon>Aspergillus</taxon>
        <taxon>Aspergillus subgen. Circumdati</taxon>
    </lineage>
</organism>
<gene>
    <name evidence="1" type="ORF">BDV26DRAFT_265283</name>
</gene>
<protein>
    <submittedName>
        <fullName evidence="1">Uncharacterized protein</fullName>
    </submittedName>
</protein>
<dbReference type="Proteomes" id="UP000326198">
    <property type="component" value="Unassembled WGS sequence"/>
</dbReference>
<accession>A0A5N7B389</accession>
<name>A0A5N7B389_9EURO</name>
<evidence type="ECO:0000313" key="2">
    <source>
        <dbReference type="Proteomes" id="UP000326198"/>
    </source>
</evidence>
<dbReference type="PROSITE" id="PS51257">
    <property type="entry name" value="PROKAR_LIPOPROTEIN"/>
    <property type="match status" value="1"/>
</dbReference>
<reference evidence="1 2" key="1">
    <citation type="submission" date="2019-04" db="EMBL/GenBank/DDBJ databases">
        <title>Friends and foes A comparative genomics studyof 23 Aspergillus species from section Flavi.</title>
        <authorList>
            <consortium name="DOE Joint Genome Institute"/>
            <person name="Kjaerbolling I."/>
            <person name="Vesth T."/>
            <person name="Frisvad J.C."/>
            <person name="Nybo J.L."/>
            <person name="Theobald S."/>
            <person name="Kildgaard S."/>
            <person name="Isbrandt T."/>
            <person name="Kuo A."/>
            <person name="Sato A."/>
            <person name="Lyhne E.K."/>
            <person name="Kogle M.E."/>
            <person name="Wiebenga A."/>
            <person name="Kun R.S."/>
            <person name="Lubbers R.J."/>
            <person name="Makela M.R."/>
            <person name="Barry K."/>
            <person name="Chovatia M."/>
            <person name="Clum A."/>
            <person name="Daum C."/>
            <person name="Haridas S."/>
            <person name="He G."/>
            <person name="LaButti K."/>
            <person name="Lipzen A."/>
            <person name="Mondo S."/>
            <person name="Riley R."/>
            <person name="Salamov A."/>
            <person name="Simmons B.A."/>
            <person name="Magnuson J.K."/>
            <person name="Henrissat B."/>
            <person name="Mortensen U.H."/>
            <person name="Larsen T.O."/>
            <person name="Devries R.P."/>
            <person name="Grigoriev I.V."/>
            <person name="Machida M."/>
            <person name="Baker S.E."/>
            <person name="Andersen M.R."/>
        </authorList>
    </citation>
    <scope>NUCLEOTIDE SEQUENCE [LARGE SCALE GENOMIC DNA]</scope>
    <source>
        <strain evidence="1 2">IBT 29228</strain>
    </source>
</reference>
<keyword evidence="2" id="KW-1185">Reference proteome</keyword>
<dbReference type="AlphaFoldDB" id="A0A5N7B389"/>
<evidence type="ECO:0000313" key="1">
    <source>
        <dbReference type="EMBL" id="KAE8376554.1"/>
    </source>
</evidence>
<sequence>MFLPKVPSRHFLLTGPKPKFCCSVVCGYLVISCNATEEPVRSLFGPLMMMMTMMGPV</sequence>
<dbReference type="EMBL" id="ML736238">
    <property type="protein sequence ID" value="KAE8376554.1"/>
    <property type="molecule type" value="Genomic_DNA"/>
</dbReference>